<organism evidence="1">
    <name type="scientific">Moorena producens (strain JHB)</name>
    <dbReference type="NCBI Taxonomy" id="1454205"/>
    <lineage>
        <taxon>Bacteria</taxon>
        <taxon>Bacillati</taxon>
        <taxon>Cyanobacteriota</taxon>
        <taxon>Cyanophyceae</taxon>
        <taxon>Coleofasciculales</taxon>
        <taxon>Coleofasciculaceae</taxon>
        <taxon>Moorena</taxon>
    </lineage>
</organism>
<reference evidence="1" key="2">
    <citation type="submission" date="2022-10" db="EMBL/GenBank/DDBJ databases">
        <authorList>
            <person name="Ngo T.-E."/>
        </authorList>
    </citation>
    <scope>NUCLEOTIDE SEQUENCE</scope>
    <source>
        <strain evidence="1">JHB</strain>
    </source>
</reference>
<protein>
    <submittedName>
        <fullName evidence="1">Uncharacterized protein</fullName>
    </submittedName>
</protein>
<dbReference type="AlphaFoldDB" id="A0A9Q9STT3"/>
<dbReference type="EMBL" id="CP017708">
    <property type="protein sequence ID" value="WAN69508.1"/>
    <property type="molecule type" value="Genomic_DNA"/>
</dbReference>
<proteinExistence type="predicted"/>
<dbReference type="Proteomes" id="UP000176944">
    <property type="component" value="Chromosome"/>
</dbReference>
<reference evidence="1" key="1">
    <citation type="journal article" date="2017" name="Proc. Natl. Acad. Sci. U.S.A.">
        <title>Comparative genomics uncovers the prolific and distinctive metabolic potential of the cyanobacterial genus Moorea.</title>
        <authorList>
            <person name="Leao T."/>
            <person name="Castelao G."/>
            <person name="Korobeynikov A."/>
            <person name="Monroe E.A."/>
            <person name="Podell S."/>
            <person name="Glukhov E."/>
            <person name="Allen E.E."/>
            <person name="Gerwick W.H."/>
            <person name="Gerwick L."/>
        </authorList>
    </citation>
    <scope>NUCLEOTIDE SEQUENCE</scope>
    <source>
        <strain evidence="1">JHB</strain>
    </source>
</reference>
<evidence type="ECO:0000313" key="1">
    <source>
        <dbReference type="EMBL" id="WAN69508.1"/>
    </source>
</evidence>
<name>A0A9Q9STT3_MOOP1</name>
<sequence length="52" mass="5520">MLAIGKTELICLPITPSPHHPITPSPHHPISPSPHLPTLPTPYSLLPAPCSL</sequence>
<accession>A0A9Q9STT3</accession>
<gene>
    <name evidence="1" type="ORF">BJP36_36050</name>
</gene>